<reference evidence="9" key="1">
    <citation type="submission" date="2020-07" db="EMBL/GenBank/DDBJ databases">
        <title>Multicomponent nature underlies the extraordinary mechanical properties of spider dragline silk.</title>
        <authorList>
            <person name="Kono N."/>
            <person name="Nakamura H."/>
            <person name="Mori M."/>
            <person name="Yoshida Y."/>
            <person name="Ohtoshi R."/>
            <person name="Malay A.D."/>
            <person name="Moran D.A.P."/>
            <person name="Tomita M."/>
            <person name="Numata K."/>
            <person name="Arakawa K."/>
        </authorList>
    </citation>
    <scope>NUCLEOTIDE SEQUENCE</scope>
</reference>
<dbReference type="EMBL" id="BMAO01006068">
    <property type="protein sequence ID" value="GFR05828.1"/>
    <property type="molecule type" value="Genomic_DNA"/>
</dbReference>
<name>A0A8X6J1H3_TRICU</name>
<comment type="caution">
    <text evidence="9">The sequence shown here is derived from an EMBL/GenBank/DDBJ whole genome shotgun (WGS) entry which is preliminary data.</text>
</comment>
<dbReference type="Pfam" id="PF10283">
    <property type="entry name" value="zf-CCHH"/>
    <property type="match status" value="1"/>
</dbReference>
<dbReference type="InterPro" id="IPR019406">
    <property type="entry name" value="APLF_PBZ"/>
</dbReference>
<evidence type="ECO:0000256" key="6">
    <source>
        <dbReference type="SAM" id="Coils"/>
    </source>
</evidence>
<evidence type="ECO:0000259" key="8">
    <source>
        <dbReference type="Pfam" id="PF10283"/>
    </source>
</evidence>
<dbReference type="Proteomes" id="UP000887116">
    <property type="component" value="Unassembled WGS sequence"/>
</dbReference>
<dbReference type="PANTHER" id="PTHR13386">
    <property type="entry name" value="HISTONE PARYLATION FACTOR 1"/>
    <property type="match status" value="1"/>
</dbReference>
<evidence type="ECO:0000313" key="10">
    <source>
        <dbReference type="Proteomes" id="UP000887116"/>
    </source>
</evidence>
<feature type="region of interest" description="Disordered" evidence="7">
    <location>
        <begin position="1"/>
        <end position="96"/>
    </location>
</feature>
<dbReference type="GO" id="GO:0005694">
    <property type="term" value="C:chromosome"/>
    <property type="evidence" value="ECO:0007669"/>
    <property type="project" value="UniProtKB-SubCell"/>
</dbReference>
<evidence type="ECO:0000256" key="4">
    <source>
        <dbReference type="ARBA" id="ARBA00022454"/>
    </source>
</evidence>
<keyword evidence="6" id="KW-0175">Coiled coil</keyword>
<evidence type="ECO:0000256" key="2">
    <source>
        <dbReference type="ARBA" id="ARBA00004286"/>
    </source>
</evidence>
<feature type="compositionally biased region" description="Polar residues" evidence="7">
    <location>
        <begin position="46"/>
        <end position="74"/>
    </location>
</feature>
<feature type="domain" description="PBZ-type" evidence="8">
    <location>
        <begin position="19"/>
        <end position="42"/>
    </location>
</feature>
<evidence type="ECO:0000256" key="5">
    <source>
        <dbReference type="ARBA" id="ARBA00023242"/>
    </source>
</evidence>
<gene>
    <name evidence="9" type="primary">HPF1</name>
    <name evidence="9" type="ORF">TNCT_3221</name>
</gene>
<dbReference type="InterPro" id="IPR019361">
    <property type="entry name" value="HPF1"/>
</dbReference>
<dbReference type="OrthoDB" id="6428773at2759"/>
<keyword evidence="10" id="KW-1185">Reference proteome</keyword>
<dbReference type="GO" id="GO:0006974">
    <property type="term" value="P:DNA damage response"/>
    <property type="evidence" value="ECO:0007669"/>
    <property type="project" value="InterPro"/>
</dbReference>
<keyword evidence="4" id="KW-0158">Chromosome</keyword>
<evidence type="ECO:0000256" key="1">
    <source>
        <dbReference type="ARBA" id="ARBA00004123"/>
    </source>
</evidence>
<protein>
    <submittedName>
        <fullName evidence="9">Histone PARylation factor 1</fullName>
    </submittedName>
</protein>
<dbReference type="GO" id="GO:0042393">
    <property type="term" value="F:histone binding"/>
    <property type="evidence" value="ECO:0007669"/>
    <property type="project" value="InterPro"/>
</dbReference>
<evidence type="ECO:0000256" key="3">
    <source>
        <dbReference type="ARBA" id="ARBA00010803"/>
    </source>
</evidence>
<proteinExistence type="inferred from homology"/>
<evidence type="ECO:0000313" key="9">
    <source>
        <dbReference type="EMBL" id="GFR05828.1"/>
    </source>
</evidence>
<sequence length="404" mass="45895">MISVTMGGKSRKRPSTDIPDCKYGLDCYQKNPQHRKKFRHPESVTEQKNANPESVTELKNANPESVSEQKNNLTPEKEISDFQNNTETTESQEKISSEAKFAETVGEVLKSMPADFFEFWNFCKTINELKPEDAFSELGLQLTGIYDILSKQLSKTKKVVLHCHYRYYYDPPEFQTVITSSDKDLYHIGYFRDEPDKHPSVLVSNSAASGPKLTLKGDNIFAAMNTELTGRLKKLKQTALRNKFSKTQENLQKYAKGKKYSLEISTAKTKARSKKVNSKTFNDFGIVVPVANDVGYRPLPDSNATVKSVLKRIVSAEDENKRLEMEESLDELITNVQFANDECDFGMGLELGIDLFAFGDPYFHSHILSILPLAYKLLNRPKYAEVVEFHLRNRKKSGDLNALD</sequence>
<dbReference type="PANTHER" id="PTHR13386:SF1">
    <property type="entry name" value="HISTONE PARYLATION FACTOR 1"/>
    <property type="match status" value="1"/>
</dbReference>
<dbReference type="GO" id="GO:0072572">
    <property type="term" value="F:poly-ADP-D-ribose binding"/>
    <property type="evidence" value="ECO:0007669"/>
    <property type="project" value="TreeGrafter"/>
</dbReference>
<dbReference type="GO" id="GO:0005634">
    <property type="term" value="C:nucleus"/>
    <property type="evidence" value="ECO:0007669"/>
    <property type="project" value="UniProtKB-SubCell"/>
</dbReference>
<dbReference type="Pfam" id="PF10228">
    <property type="entry name" value="HPF1"/>
    <property type="match status" value="1"/>
</dbReference>
<evidence type="ECO:0000256" key="7">
    <source>
        <dbReference type="SAM" id="MobiDB-lite"/>
    </source>
</evidence>
<keyword evidence="5" id="KW-0539">Nucleus</keyword>
<dbReference type="AlphaFoldDB" id="A0A8X6J1H3"/>
<comment type="subcellular location">
    <subcellularLocation>
        <location evidence="2">Chromosome</location>
    </subcellularLocation>
    <subcellularLocation>
        <location evidence="1">Nucleus</location>
    </subcellularLocation>
</comment>
<accession>A0A8X6J1H3</accession>
<organism evidence="9 10">
    <name type="scientific">Trichonephila clavata</name>
    <name type="common">Joro spider</name>
    <name type="synonym">Nephila clavata</name>
    <dbReference type="NCBI Taxonomy" id="2740835"/>
    <lineage>
        <taxon>Eukaryota</taxon>
        <taxon>Metazoa</taxon>
        <taxon>Ecdysozoa</taxon>
        <taxon>Arthropoda</taxon>
        <taxon>Chelicerata</taxon>
        <taxon>Arachnida</taxon>
        <taxon>Araneae</taxon>
        <taxon>Araneomorphae</taxon>
        <taxon>Entelegynae</taxon>
        <taxon>Araneoidea</taxon>
        <taxon>Nephilidae</taxon>
        <taxon>Trichonephila</taxon>
    </lineage>
</organism>
<feature type="coiled-coil region" evidence="6">
    <location>
        <begin position="306"/>
        <end position="342"/>
    </location>
</feature>
<comment type="similarity">
    <text evidence="3">Belongs to the HPF1 family.</text>
</comment>